<feature type="coiled-coil region" evidence="10">
    <location>
        <begin position="158"/>
        <end position="192"/>
    </location>
</feature>
<sequence>MIKSLFIQNYALIKSLKINPSDSFNTITGETGAGKSIILGAMGLLLGKRADTKALLDPNTKCIVEGIFDIKQYNLQVIFDDNDLDYENECIIRREISPSGKSRAFINDTPTTLDVVSKIGGYLVDIHSQHDTLLLASNEYQLQMIDYFAGTNQLLKEYQGIYNQYKSVSIQLENLESEAAEIEQEKDFNQFQYDELDKANLDPEEKDNLEDRLQLLEHAEEIKLKIHQALAVLNENEFSVETGLKEAGNSIDQASKYSSSLKDLAERINSSWIEIRDITDELNRKSEEIIYDPEETEKVRERIDLIYQLLTKHRASDIQELINIKEELQEKISKAVNLKFDLDELRNQKQNLYNKALKEAVKLSEERSKSYPEFSNGVNTLLSQLGIPNANLEIQVSKKEISNNGLDEISLNFSANKGVEPQPLKKAASGGEFSRLMFSIKYILANKTAMPTLIFDEIDTGISGEVAMQMVQMMKEMSKHHQLIAISHLPQIAAKGNRHFFVFKDHSSDISESKIKEVNEEERVTIIAEMIGGKNPSESAFKSAKELIG</sequence>
<dbReference type="GO" id="GO:0005524">
    <property type="term" value="F:ATP binding"/>
    <property type="evidence" value="ECO:0007669"/>
    <property type="project" value="UniProtKB-KW"/>
</dbReference>
<dbReference type="PANTHER" id="PTHR11059">
    <property type="entry name" value="DNA REPAIR PROTEIN RECN"/>
    <property type="match status" value="1"/>
</dbReference>
<name>A0A4D7JUY4_9BACT</name>
<dbReference type="CDD" id="cd03241">
    <property type="entry name" value="ABC_RecN"/>
    <property type="match status" value="2"/>
</dbReference>
<keyword evidence="10" id="KW-0175">Coiled coil</keyword>
<dbReference type="GO" id="GO:0006310">
    <property type="term" value="P:DNA recombination"/>
    <property type="evidence" value="ECO:0007669"/>
    <property type="project" value="InterPro"/>
</dbReference>
<evidence type="ECO:0000256" key="1">
    <source>
        <dbReference type="ARBA" id="ARBA00003618"/>
    </source>
</evidence>
<dbReference type="Proteomes" id="UP000298616">
    <property type="component" value="Chromosome"/>
</dbReference>
<dbReference type="Pfam" id="PF13476">
    <property type="entry name" value="AAA_23"/>
    <property type="match status" value="1"/>
</dbReference>
<evidence type="ECO:0000256" key="3">
    <source>
        <dbReference type="ARBA" id="ARBA00021315"/>
    </source>
</evidence>
<gene>
    <name evidence="12" type="primary">recN</name>
    <name evidence="12" type="ORF">DCC35_07760</name>
</gene>
<dbReference type="InterPro" id="IPR038729">
    <property type="entry name" value="Rad50/SbcC_AAA"/>
</dbReference>
<feature type="coiled-coil region" evidence="10">
    <location>
        <begin position="318"/>
        <end position="366"/>
    </location>
</feature>
<evidence type="ECO:0000256" key="8">
    <source>
        <dbReference type="ARBA" id="ARBA00033408"/>
    </source>
</evidence>
<evidence type="ECO:0000256" key="6">
    <source>
        <dbReference type="ARBA" id="ARBA00022840"/>
    </source>
</evidence>
<dbReference type="GO" id="GO:0016887">
    <property type="term" value="F:ATP hydrolysis activity"/>
    <property type="evidence" value="ECO:0007669"/>
    <property type="project" value="InterPro"/>
</dbReference>
<evidence type="ECO:0000256" key="4">
    <source>
        <dbReference type="ARBA" id="ARBA00022741"/>
    </source>
</evidence>
<dbReference type="KEGG" id="fpf:DCC35_07760"/>
<dbReference type="InterPro" id="IPR004604">
    <property type="entry name" value="DNA_recomb/repair_RecN"/>
</dbReference>
<evidence type="ECO:0000259" key="11">
    <source>
        <dbReference type="Pfam" id="PF13476"/>
    </source>
</evidence>
<comment type="function">
    <text evidence="1 9">May be involved in recombinational repair of damaged DNA.</text>
</comment>
<evidence type="ECO:0000256" key="2">
    <source>
        <dbReference type="ARBA" id="ARBA00009441"/>
    </source>
</evidence>
<organism evidence="12 13">
    <name type="scientific">Mangrovivirga cuniculi</name>
    <dbReference type="NCBI Taxonomy" id="2715131"/>
    <lineage>
        <taxon>Bacteria</taxon>
        <taxon>Pseudomonadati</taxon>
        <taxon>Bacteroidota</taxon>
        <taxon>Cytophagia</taxon>
        <taxon>Cytophagales</taxon>
        <taxon>Mangrovivirgaceae</taxon>
        <taxon>Mangrovivirga</taxon>
    </lineage>
</organism>
<protein>
    <recommendedName>
        <fullName evidence="3 9">DNA repair protein RecN</fullName>
    </recommendedName>
    <alternativeName>
        <fullName evidence="8 9">Recombination protein N</fullName>
    </alternativeName>
</protein>
<evidence type="ECO:0000313" key="12">
    <source>
        <dbReference type="EMBL" id="QCK14645.1"/>
    </source>
</evidence>
<proteinExistence type="inferred from homology"/>
<accession>A0A4D7JUY4</accession>
<evidence type="ECO:0000313" key="13">
    <source>
        <dbReference type="Proteomes" id="UP000298616"/>
    </source>
</evidence>
<evidence type="ECO:0000256" key="10">
    <source>
        <dbReference type="SAM" id="Coils"/>
    </source>
</evidence>
<dbReference type="GO" id="GO:0006302">
    <property type="term" value="P:double-strand break repair"/>
    <property type="evidence" value="ECO:0007669"/>
    <property type="project" value="InterPro"/>
</dbReference>
<keyword evidence="5 9" id="KW-0227">DNA damage</keyword>
<dbReference type="RefSeq" id="WP_137090231.1">
    <property type="nucleotide sequence ID" value="NZ_CP028923.1"/>
</dbReference>
<dbReference type="InterPro" id="IPR027417">
    <property type="entry name" value="P-loop_NTPase"/>
</dbReference>
<keyword evidence="4" id="KW-0547">Nucleotide-binding</keyword>
<dbReference type="GO" id="GO:0009432">
    <property type="term" value="P:SOS response"/>
    <property type="evidence" value="ECO:0007669"/>
    <property type="project" value="TreeGrafter"/>
</dbReference>
<keyword evidence="6" id="KW-0067">ATP-binding</keyword>
<dbReference type="OrthoDB" id="9806954at2"/>
<dbReference type="PIRSF" id="PIRSF003128">
    <property type="entry name" value="RecN"/>
    <property type="match status" value="1"/>
</dbReference>
<evidence type="ECO:0000256" key="5">
    <source>
        <dbReference type="ARBA" id="ARBA00022763"/>
    </source>
</evidence>
<reference evidence="12 13" key="1">
    <citation type="submission" date="2018-04" db="EMBL/GenBank/DDBJ databases">
        <title>Complete genome uncultured novel isolate.</title>
        <authorList>
            <person name="Merlino G."/>
        </authorList>
    </citation>
    <scope>NUCLEOTIDE SEQUENCE [LARGE SCALE GENOMIC DNA]</scope>
    <source>
        <strain evidence="13">R1DC9</strain>
    </source>
</reference>
<dbReference type="AlphaFoldDB" id="A0A4D7JUY4"/>
<dbReference type="GO" id="GO:0043590">
    <property type="term" value="C:bacterial nucleoid"/>
    <property type="evidence" value="ECO:0007669"/>
    <property type="project" value="TreeGrafter"/>
</dbReference>
<feature type="domain" description="Rad50/SbcC-type AAA" evidence="11">
    <location>
        <begin position="5"/>
        <end position="217"/>
    </location>
</feature>
<dbReference type="Gene3D" id="3.40.50.300">
    <property type="entry name" value="P-loop containing nucleotide triphosphate hydrolases"/>
    <property type="match status" value="2"/>
</dbReference>
<dbReference type="PANTHER" id="PTHR11059:SF0">
    <property type="entry name" value="DNA REPAIR PROTEIN RECN"/>
    <property type="match status" value="1"/>
</dbReference>
<dbReference type="EMBL" id="CP028923">
    <property type="protein sequence ID" value="QCK14645.1"/>
    <property type="molecule type" value="Genomic_DNA"/>
</dbReference>
<dbReference type="NCBIfam" id="TIGR00634">
    <property type="entry name" value="recN"/>
    <property type="match status" value="1"/>
</dbReference>
<keyword evidence="13" id="KW-1185">Reference proteome</keyword>
<evidence type="ECO:0000256" key="9">
    <source>
        <dbReference type="PIRNR" id="PIRNR003128"/>
    </source>
</evidence>
<keyword evidence="7 9" id="KW-0234">DNA repair</keyword>
<evidence type="ECO:0000256" key="7">
    <source>
        <dbReference type="ARBA" id="ARBA00023204"/>
    </source>
</evidence>
<dbReference type="SUPFAM" id="SSF52540">
    <property type="entry name" value="P-loop containing nucleoside triphosphate hydrolases"/>
    <property type="match status" value="1"/>
</dbReference>
<comment type="similarity">
    <text evidence="2 9">Belongs to the RecN family.</text>
</comment>